<feature type="domain" description="Protein kinase" evidence="1">
    <location>
        <begin position="1"/>
        <end position="153"/>
    </location>
</feature>
<dbReference type="PANTHER" id="PTHR27006">
    <property type="entry name" value="PROMASTIGOTE SURFACE ANTIGEN PROTEIN PSA"/>
    <property type="match status" value="1"/>
</dbReference>
<dbReference type="AlphaFoldDB" id="A0A835APZ5"/>
<dbReference type="InterPro" id="IPR000719">
    <property type="entry name" value="Prot_kinase_dom"/>
</dbReference>
<dbReference type="InterPro" id="IPR011009">
    <property type="entry name" value="Kinase-like_dom_sf"/>
</dbReference>
<gene>
    <name evidence="2" type="ORF">HU200_051470</name>
</gene>
<evidence type="ECO:0000313" key="3">
    <source>
        <dbReference type="Proteomes" id="UP000636709"/>
    </source>
</evidence>
<dbReference type="EMBL" id="JACEFO010002272">
    <property type="protein sequence ID" value="KAF8669144.1"/>
    <property type="molecule type" value="Genomic_DNA"/>
</dbReference>
<dbReference type="GO" id="GO:0005524">
    <property type="term" value="F:ATP binding"/>
    <property type="evidence" value="ECO:0007669"/>
    <property type="project" value="InterPro"/>
</dbReference>
<proteinExistence type="predicted"/>
<dbReference type="Proteomes" id="UP000636709">
    <property type="component" value="Unassembled WGS sequence"/>
</dbReference>
<dbReference type="OrthoDB" id="4062651at2759"/>
<dbReference type="SUPFAM" id="SSF56112">
    <property type="entry name" value="Protein kinase-like (PK-like)"/>
    <property type="match status" value="1"/>
</dbReference>
<comment type="caution">
    <text evidence="2">The sequence shown here is derived from an EMBL/GenBank/DDBJ whole genome shotgun (WGS) entry which is preliminary data.</text>
</comment>
<organism evidence="2 3">
    <name type="scientific">Digitaria exilis</name>
    <dbReference type="NCBI Taxonomy" id="1010633"/>
    <lineage>
        <taxon>Eukaryota</taxon>
        <taxon>Viridiplantae</taxon>
        <taxon>Streptophyta</taxon>
        <taxon>Embryophyta</taxon>
        <taxon>Tracheophyta</taxon>
        <taxon>Spermatophyta</taxon>
        <taxon>Magnoliopsida</taxon>
        <taxon>Liliopsida</taxon>
        <taxon>Poales</taxon>
        <taxon>Poaceae</taxon>
        <taxon>PACMAD clade</taxon>
        <taxon>Panicoideae</taxon>
        <taxon>Panicodae</taxon>
        <taxon>Paniceae</taxon>
        <taxon>Anthephorinae</taxon>
        <taxon>Digitaria</taxon>
    </lineage>
</organism>
<evidence type="ECO:0000313" key="2">
    <source>
        <dbReference type="EMBL" id="KAF8669144.1"/>
    </source>
</evidence>
<dbReference type="PANTHER" id="PTHR27006:SF601">
    <property type="entry name" value="PROTEIN KINASE DOMAIN-CONTAINING PROTEIN"/>
    <property type="match status" value="1"/>
</dbReference>
<dbReference type="Gene3D" id="1.10.510.10">
    <property type="entry name" value="Transferase(Phosphotransferase) domain 1"/>
    <property type="match status" value="1"/>
</dbReference>
<evidence type="ECO:0000259" key="1">
    <source>
        <dbReference type="PROSITE" id="PS50011"/>
    </source>
</evidence>
<dbReference type="Pfam" id="PF07714">
    <property type="entry name" value="PK_Tyr_Ser-Thr"/>
    <property type="match status" value="1"/>
</dbReference>
<keyword evidence="3" id="KW-1185">Reference proteome</keyword>
<name>A0A835APZ5_9POAL</name>
<dbReference type="PROSITE" id="PS50011">
    <property type="entry name" value="PROTEIN_KINASE_DOM"/>
    <property type="match status" value="1"/>
</dbReference>
<dbReference type="GO" id="GO:0004672">
    <property type="term" value="F:protein kinase activity"/>
    <property type="evidence" value="ECO:0007669"/>
    <property type="project" value="InterPro"/>
</dbReference>
<dbReference type="InterPro" id="IPR001245">
    <property type="entry name" value="Ser-Thr/Tyr_kinase_cat_dom"/>
</dbReference>
<accession>A0A835APZ5</accession>
<protein>
    <recommendedName>
        <fullName evidence="1">Protein kinase domain-containing protein</fullName>
    </recommendedName>
</protein>
<reference evidence="2" key="1">
    <citation type="submission" date="2020-07" db="EMBL/GenBank/DDBJ databases">
        <title>Genome sequence and genetic diversity analysis of an under-domesticated orphan crop, white fonio (Digitaria exilis).</title>
        <authorList>
            <person name="Bennetzen J.L."/>
            <person name="Chen S."/>
            <person name="Ma X."/>
            <person name="Wang X."/>
            <person name="Yssel A.E.J."/>
            <person name="Chaluvadi S.R."/>
            <person name="Johnson M."/>
            <person name="Gangashetty P."/>
            <person name="Hamidou F."/>
            <person name="Sanogo M.D."/>
            <person name="Zwaenepoel A."/>
            <person name="Wallace J."/>
            <person name="Van De Peer Y."/>
            <person name="Van Deynze A."/>
        </authorList>
    </citation>
    <scope>NUCLEOTIDE SEQUENCE</scope>
    <source>
        <tissue evidence="2">Leaves</tissue>
    </source>
</reference>
<sequence>MQIQAGLWGRSKIIANYTTNVIIHFMTYEFDLLKALFVQSSGYMAPEYASEGTFSVKSDVFSFGVLLLEIISGKRNIGFHHTGNFPNLLGYAWLLWKEEKWFEVIDPCLEAKYQDMEIMRLINIALLCVQDNAVDRPNMTDVISLLMNESASFPEPKQPAYFNVRSVNKAQGVVEFEKSDSINDVTSSPPHGR</sequence>